<comment type="similarity">
    <text evidence="1">Belongs to the NodU/CmcH family.</text>
</comment>
<dbReference type="Proteomes" id="UP000320735">
    <property type="component" value="Unassembled WGS sequence"/>
</dbReference>
<keyword evidence="4" id="KW-0808">Transferase</keyword>
<comment type="caution">
    <text evidence="4">The sequence shown here is derived from an EMBL/GenBank/DDBJ whole genome shotgun (WGS) entry which is preliminary data.</text>
</comment>
<keyword evidence="5" id="KW-1185">Reference proteome</keyword>
<dbReference type="EC" id="2.1.3.12" evidence="4"/>
<dbReference type="InterPro" id="IPR003696">
    <property type="entry name" value="Carbtransf_dom"/>
</dbReference>
<feature type="domain" description="Carbamoyltransferase" evidence="2">
    <location>
        <begin position="66"/>
        <end position="404"/>
    </location>
</feature>
<dbReference type="Pfam" id="PF02543">
    <property type="entry name" value="Carbam_trans_N"/>
    <property type="match status" value="1"/>
</dbReference>
<dbReference type="PANTHER" id="PTHR34847:SF1">
    <property type="entry name" value="NODULATION PROTEIN U"/>
    <property type="match status" value="1"/>
</dbReference>
<accession>A0A5C6BTS4</accession>
<dbReference type="Gene3D" id="3.30.420.40">
    <property type="match status" value="2"/>
</dbReference>
<dbReference type="SUPFAM" id="SSF53067">
    <property type="entry name" value="Actin-like ATPase domain"/>
    <property type="match status" value="1"/>
</dbReference>
<dbReference type="Pfam" id="PF16861">
    <property type="entry name" value="Carbam_trans_C"/>
    <property type="match status" value="1"/>
</dbReference>
<evidence type="ECO:0000313" key="4">
    <source>
        <dbReference type="EMBL" id="TWU14576.1"/>
    </source>
</evidence>
<reference evidence="4 5" key="1">
    <citation type="submission" date="2019-02" db="EMBL/GenBank/DDBJ databases">
        <title>Deep-cultivation of Planctomycetes and their phenomic and genomic characterization uncovers novel biology.</title>
        <authorList>
            <person name="Wiegand S."/>
            <person name="Jogler M."/>
            <person name="Boedeker C."/>
            <person name="Pinto D."/>
            <person name="Vollmers J."/>
            <person name="Rivas-Marin E."/>
            <person name="Kohn T."/>
            <person name="Peeters S.H."/>
            <person name="Heuer A."/>
            <person name="Rast P."/>
            <person name="Oberbeckmann S."/>
            <person name="Bunk B."/>
            <person name="Jeske O."/>
            <person name="Meyerdierks A."/>
            <person name="Storesund J.E."/>
            <person name="Kallscheuer N."/>
            <person name="Luecker S."/>
            <person name="Lage O.M."/>
            <person name="Pohl T."/>
            <person name="Merkel B.J."/>
            <person name="Hornburger P."/>
            <person name="Mueller R.-W."/>
            <person name="Bruemmer F."/>
            <person name="Labrenz M."/>
            <person name="Spormann A.M."/>
            <person name="Op Den Camp H."/>
            <person name="Overmann J."/>
            <person name="Amann R."/>
            <person name="Jetten M.S.M."/>
            <person name="Mascher T."/>
            <person name="Medema M.H."/>
            <person name="Devos D.P."/>
            <person name="Kaster A.-K."/>
            <person name="Ovreas L."/>
            <person name="Rohde M."/>
            <person name="Galperin M.Y."/>
            <person name="Jogler C."/>
        </authorList>
    </citation>
    <scope>NUCLEOTIDE SEQUENCE [LARGE SCALE GENOMIC DNA]</scope>
    <source>
        <strain evidence="4 5">CA54</strain>
    </source>
</reference>
<evidence type="ECO:0000259" key="2">
    <source>
        <dbReference type="Pfam" id="PF02543"/>
    </source>
</evidence>
<dbReference type="InterPro" id="IPR031730">
    <property type="entry name" value="Carbam_trans_C"/>
</dbReference>
<dbReference type="AlphaFoldDB" id="A0A5C6BTS4"/>
<organism evidence="4 5">
    <name type="scientific">Symmachiella macrocystis</name>
    <dbReference type="NCBI Taxonomy" id="2527985"/>
    <lineage>
        <taxon>Bacteria</taxon>
        <taxon>Pseudomonadati</taxon>
        <taxon>Planctomycetota</taxon>
        <taxon>Planctomycetia</taxon>
        <taxon>Planctomycetales</taxon>
        <taxon>Planctomycetaceae</taxon>
        <taxon>Symmachiella</taxon>
    </lineage>
</organism>
<evidence type="ECO:0000256" key="1">
    <source>
        <dbReference type="ARBA" id="ARBA00006129"/>
    </source>
</evidence>
<dbReference type="InterPro" id="IPR051338">
    <property type="entry name" value="NodU/CmcH_Carbamoyltrnsfr"/>
</dbReference>
<dbReference type="GO" id="GO:0016740">
    <property type="term" value="F:transferase activity"/>
    <property type="evidence" value="ECO:0007669"/>
    <property type="project" value="UniProtKB-KW"/>
</dbReference>
<dbReference type="InterPro" id="IPR038152">
    <property type="entry name" value="Carbam_trans_C_sf"/>
</dbReference>
<dbReference type="PANTHER" id="PTHR34847">
    <property type="entry name" value="NODULATION PROTEIN U"/>
    <property type="match status" value="1"/>
</dbReference>
<protein>
    <submittedName>
        <fullName evidence="4">Decarbamoylnovobiocin carbamoyltransferase</fullName>
        <ecNumber evidence="4">2.1.3.12</ecNumber>
    </submittedName>
</protein>
<name>A0A5C6BTS4_9PLAN</name>
<evidence type="ECO:0000259" key="3">
    <source>
        <dbReference type="Pfam" id="PF16861"/>
    </source>
</evidence>
<dbReference type="InterPro" id="IPR043129">
    <property type="entry name" value="ATPase_NBD"/>
</dbReference>
<sequence>MSAPRRKPAFDQIALKRHARHYSPTLHLLNYLLHLYELPSCRRSRGLAAILIPASTGIIEIRMTAILGLSAFYHDSAAALIIDGEIVAAAQEERFTRIKHDFAFPQNAVDYCLAEVGITPEQLNYVGFYDKPVTKFERLLETYLAFVPAGYRSFRQAMPLWLKQKLHLPRELSRGLGGGYAGRFVFTDHHESHAASAFFPSPFEEAAILTIDGVGEWSTTCFGVGRGNNIQLANEIRFPHSLGLLYSALTYYTGFRVNSGEYKVMGLAPYGQPVYKDRILEHVLDLKADGSFRMDMSYFNYCQGLTMTSEKFHKLFGGPPREAESEVTQREMDLAASVQAVTEEVMLRMAQHVHEATGLKNLVLAGGVALNCVANGRILREGPFENIWIQPAAGDAGGALGTALFIWHQLLEKPRTPSTPDQQHGSFLGPQFSEAEIQQTLSQHNAVYEVCDSDEQLCEEVAELISQQNVIGWFQGRMEFGPRALGGRSILGDARSQKMQSLMNLKIKFRESFRPFAPIVLREYVDRYFEMRPQEDSPYMLLVAPVHPDIRTPPSPEQEQAFGIDKLNFCRSEIPAVTHVDYSARVQTVDRDRNPLVHQLLTCYYQKTECPVLINTSFNVRSEPIVCTPEDAYRCFMATDMDVLVLGRHVLLKAQQPQQMSEAERNEHLGQFQLD</sequence>
<evidence type="ECO:0000313" key="5">
    <source>
        <dbReference type="Proteomes" id="UP000320735"/>
    </source>
</evidence>
<dbReference type="Gene3D" id="3.90.870.20">
    <property type="entry name" value="Carbamoyltransferase, C-terminal domain"/>
    <property type="match status" value="1"/>
</dbReference>
<dbReference type="EMBL" id="SJPP01000001">
    <property type="protein sequence ID" value="TWU14576.1"/>
    <property type="molecule type" value="Genomic_DNA"/>
</dbReference>
<feature type="domain" description="Carbamoyltransferase C-terminal" evidence="3">
    <location>
        <begin position="462"/>
        <end position="652"/>
    </location>
</feature>
<dbReference type="CDD" id="cd24098">
    <property type="entry name" value="ASKHA_NBD_TobZ_N"/>
    <property type="match status" value="1"/>
</dbReference>
<proteinExistence type="inferred from homology"/>
<gene>
    <name evidence="4" type="primary">novN_1</name>
    <name evidence="4" type="ORF">CA54_34450</name>
</gene>